<protein>
    <recommendedName>
        <fullName evidence="3">Tesmin/TSO1-like CXC domain-containing protein</fullName>
    </recommendedName>
</protein>
<dbReference type="EnsemblMetazoa" id="Aqu2.1.06087_001">
    <property type="protein sequence ID" value="Aqu2.1.06087_001"/>
    <property type="gene ID" value="Aqu2.1.06087"/>
</dbReference>
<feature type="compositionally biased region" description="Low complexity" evidence="1">
    <location>
        <begin position="68"/>
        <end position="93"/>
    </location>
</feature>
<evidence type="ECO:0008006" key="3">
    <source>
        <dbReference type="Google" id="ProtNLM"/>
    </source>
</evidence>
<evidence type="ECO:0000256" key="1">
    <source>
        <dbReference type="SAM" id="MobiDB-lite"/>
    </source>
</evidence>
<accession>A0A1X7SVS1</accession>
<feature type="region of interest" description="Disordered" evidence="1">
    <location>
        <begin position="52"/>
        <end position="123"/>
    </location>
</feature>
<dbReference type="InParanoid" id="A0A1X7SVS1"/>
<dbReference type="AlphaFoldDB" id="A0A1X7SVS1"/>
<proteinExistence type="predicted"/>
<evidence type="ECO:0000313" key="2">
    <source>
        <dbReference type="EnsemblMetazoa" id="Aqu2.1.06087_001"/>
    </source>
</evidence>
<name>A0A1X7SVS1_AMPQE</name>
<reference evidence="2" key="1">
    <citation type="submission" date="2017-05" db="UniProtKB">
        <authorList>
            <consortium name="EnsemblMetazoa"/>
        </authorList>
    </citation>
    <scope>IDENTIFICATION</scope>
</reference>
<organism evidence="2">
    <name type="scientific">Amphimedon queenslandica</name>
    <name type="common">Sponge</name>
    <dbReference type="NCBI Taxonomy" id="400682"/>
    <lineage>
        <taxon>Eukaryota</taxon>
        <taxon>Metazoa</taxon>
        <taxon>Porifera</taxon>
        <taxon>Demospongiae</taxon>
        <taxon>Heteroscleromorpha</taxon>
        <taxon>Haplosclerida</taxon>
        <taxon>Niphatidae</taxon>
        <taxon>Amphimedon</taxon>
    </lineage>
</organism>
<sequence>MAATIPCCKCNGSTAKCKRCDCVKKKRPCTNCLPLRNGYCCNTVLLRQSRQKKTSSSQDSSHGTHVDSPTPSSIPILSSPIPNSPSQSSSLSPNPCPPASHTPPTQTAIPPSDNPPRPNTTVDIGHLLSRAFGQGASMSTGVGVTDGCWYKRWLSIVSLSGSHYHLPGGSVGRKYVDQLTHELSHFSAGNYPSERFIIFSSVVLQRDRSVLKGADIRRVIERRLIMWDKGDFDLLVQEAERCDRSLRPRTKFNHDKTHTATVFTRLMLQGKVKAAVRWLSDNTKGKVLRPDEKIPVKLADGSTAHSSVVDVLRNKHPDSQVPPHSALLSCDSLPAFEDVEVTGNVIQRAASVIQGSAGPGGCDASHWQDALLRYGAHSSHLRDQVASVARRLANSIVPWSDIRGFVASRLIALDKNPGV</sequence>